<reference evidence="2 3" key="1">
    <citation type="submission" date="2018-06" db="EMBL/GenBank/DDBJ databases">
        <authorList>
            <consortium name="Pathogen Informatics"/>
            <person name="Doyle S."/>
        </authorList>
    </citation>
    <scope>NUCLEOTIDE SEQUENCE [LARGE SCALE GENOMIC DNA]</scope>
    <source>
        <strain evidence="2 3">NCTC13149</strain>
    </source>
</reference>
<dbReference type="OrthoDB" id="10017791at2"/>
<feature type="transmembrane region" description="Helical" evidence="1">
    <location>
        <begin position="173"/>
        <end position="195"/>
    </location>
</feature>
<evidence type="ECO:0000256" key="1">
    <source>
        <dbReference type="SAM" id="Phobius"/>
    </source>
</evidence>
<keyword evidence="1" id="KW-0812">Transmembrane</keyword>
<dbReference type="RefSeq" id="WP_019035019.1">
    <property type="nucleotide sequence ID" value="NZ_UGSZ01000001.1"/>
</dbReference>
<protein>
    <recommendedName>
        <fullName evidence="4">ABC-2 family transporter protein</fullName>
    </recommendedName>
</protein>
<dbReference type="InterPro" id="IPR025699">
    <property type="entry name" value="ABC2_memb-like"/>
</dbReference>
<dbReference type="Pfam" id="PF13346">
    <property type="entry name" value="ABC2_membrane_5"/>
    <property type="match status" value="1"/>
</dbReference>
<sequence length="206" mass="24053">MKAILKKDFYENFKSIFVNIIFLILFIFILNRINIADDLRKTLLLVLAASSVIILVNFSTRDINNSSFKDLLRYPIERKEILKVKYFEYISLSIFYIVLGFFCYYLAGENSENFLLLFFTFVLLSSLISFTIPICLYFSGKNKSFEIIYIVLVSALFKVIIDLFIKIGSNLNISVYAYVVIMIILTIIIYLLSFFTGSKIIRKKEF</sequence>
<dbReference type="EMBL" id="UGSZ01000001">
    <property type="protein sequence ID" value="SUB57827.1"/>
    <property type="molecule type" value="Genomic_DNA"/>
</dbReference>
<keyword evidence="1" id="KW-0472">Membrane</keyword>
<evidence type="ECO:0000313" key="2">
    <source>
        <dbReference type="EMBL" id="SUB57827.1"/>
    </source>
</evidence>
<feature type="transmembrane region" description="Helical" evidence="1">
    <location>
        <begin position="12"/>
        <end position="30"/>
    </location>
</feature>
<organism evidence="2 3">
    <name type="scientific">Peptoniphilus lacrimalis</name>
    <dbReference type="NCBI Taxonomy" id="33031"/>
    <lineage>
        <taxon>Bacteria</taxon>
        <taxon>Bacillati</taxon>
        <taxon>Bacillota</taxon>
        <taxon>Tissierellia</taxon>
        <taxon>Tissierellales</taxon>
        <taxon>Peptoniphilaceae</taxon>
        <taxon>Peptoniphilus</taxon>
    </lineage>
</organism>
<gene>
    <name evidence="2" type="ORF">NCTC13149_01687</name>
</gene>
<name>A0A379C891_9FIRM</name>
<accession>A0A379C891</accession>
<proteinExistence type="predicted"/>
<feature type="transmembrane region" description="Helical" evidence="1">
    <location>
        <begin position="86"/>
        <end position="107"/>
    </location>
</feature>
<evidence type="ECO:0000313" key="3">
    <source>
        <dbReference type="Proteomes" id="UP000255517"/>
    </source>
</evidence>
<feature type="transmembrane region" description="Helical" evidence="1">
    <location>
        <begin position="147"/>
        <end position="167"/>
    </location>
</feature>
<dbReference type="STRING" id="1122949.GCA_000378725_01323"/>
<feature type="transmembrane region" description="Helical" evidence="1">
    <location>
        <begin position="42"/>
        <end position="60"/>
    </location>
</feature>
<dbReference type="Proteomes" id="UP000255517">
    <property type="component" value="Unassembled WGS sequence"/>
</dbReference>
<feature type="transmembrane region" description="Helical" evidence="1">
    <location>
        <begin position="113"/>
        <end position="138"/>
    </location>
</feature>
<dbReference type="AlphaFoldDB" id="A0A379C891"/>
<keyword evidence="1" id="KW-1133">Transmembrane helix</keyword>
<evidence type="ECO:0008006" key="4">
    <source>
        <dbReference type="Google" id="ProtNLM"/>
    </source>
</evidence>